<feature type="transmembrane region" description="Helical" evidence="1">
    <location>
        <begin position="7"/>
        <end position="25"/>
    </location>
</feature>
<accession>A0AAU7DKZ9</accession>
<keyword evidence="1" id="KW-0812">Transmembrane</keyword>
<organism evidence="2">
    <name type="scientific">Telmatobacter sp. DSM 110680</name>
    <dbReference type="NCBI Taxonomy" id="3036704"/>
    <lineage>
        <taxon>Bacteria</taxon>
        <taxon>Pseudomonadati</taxon>
        <taxon>Acidobacteriota</taxon>
        <taxon>Terriglobia</taxon>
        <taxon>Terriglobales</taxon>
        <taxon>Acidobacteriaceae</taxon>
        <taxon>Telmatobacter</taxon>
    </lineage>
</organism>
<dbReference type="RefSeq" id="WP_348263553.1">
    <property type="nucleotide sequence ID" value="NZ_CP121196.1"/>
</dbReference>
<sequence length="70" mass="7736">MRILKSISGLIGALLVVMGGIWILQGLNLAWGPLARSFMQNDRQWAAYGAMLAIAGFGLIFWAYRKPRKG</sequence>
<dbReference type="AlphaFoldDB" id="A0AAU7DKZ9"/>
<name>A0AAU7DKZ9_9BACT</name>
<protein>
    <submittedName>
        <fullName evidence="2">Uncharacterized protein</fullName>
    </submittedName>
</protein>
<feature type="transmembrane region" description="Helical" evidence="1">
    <location>
        <begin position="45"/>
        <end position="64"/>
    </location>
</feature>
<proteinExistence type="predicted"/>
<evidence type="ECO:0000313" key="2">
    <source>
        <dbReference type="EMBL" id="XBH18329.1"/>
    </source>
</evidence>
<gene>
    <name evidence="2" type="ORF">P8935_03115</name>
</gene>
<evidence type="ECO:0000256" key="1">
    <source>
        <dbReference type="SAM" id="Phobius"/>
    </source>
</evidence>
<keyword evidence="1" id="KW-1133">Transmembrane helix</keyword>
<keyword evidence="1" id="KW-0472">Membrane</keyword>
<dbReference type="EMBL" id="CP121196">
    <property type="protein sequence ID" value="XBH18329.1"/>
    <property type="molecule type" value="Genomic_DNA"/>
</dbReference>
<reference evidence="2" key="1">
    <citation type="submission" date="2023-03" db="EMBL/GenBank/DDBJ databases">
        <title>Edaphobacter sp.</title>
        <authorList>
            <person name="Huber K.J."/>
            <person name="Papendorf J."/>
            <person name="Pilke C."/>
            <person name="Bunk B."/>
            <person name="Sproeer C."/>
            <person name="Pester M."/>
        </authorList>
    </citation>
    <scope>NUCLEOTIDE SEQUENCE</scope>
    <source>
        <strain evidence="2">DSM 110680</strain>
    </source>
</reference>